<proteinExistence type="predicted"/>
<dbReference type="EMBL" id="MTKT01005965">
    <property type="protein sequence ID" value="OWM63532.1"/>
    <property type="molecule type" value="Genomic_DNA"/>
</dbReference>
<evidence type="ECO:0000313" key="2">
    <source>
        <dbReference type="EMBL" id="OWM63532.1"/>
    </source>
</evidence>
<accession>A0A218VUF5</accession>
<reference evidence="3" key="1">
    <citation type="journal article" date="2017" name="Plant J.">
        <title>The pomegranate (Punica granatum L.) genome and the genomics of punicalagin biosynthesis.</title>
        <authorList>
            <person name="Qin G."/>
            <person name="Xu C."/>
            <person name="Ming R."/>
            <person name="Tang H."/>
            <person name="Guyot R."/>
            <person name="Kramer E.M."/>
            <person name="Hu Y."/>
            <person name="Yi X."/>
            <person name="Qi Y."/>
            <person name="Xu X."/>
            <person name="Gao Z."/>
            <person name="Pan H."/>
            <person name="Jian J."/>
            <person name="Tian Y."/>
            <person name="Yue Z."/>
            <person name="Xu Y."/>
        </authorList>
    </citation>
    <scope>NUCLEOTIDE SEQUENCE [LARGE SCALE GENOMIC DNA]</scope>
    <source>
        <strain evidence="3">cv. Dabenzi</strain>
    </source>
</reference>
<feature type="region of interest" description="Disordered" evidence="1">
    <location>
        <begin position="123"/>
        <end position="162"/>
    </location>
</feature>
<evidence type="ECO:0000313" key="3">
    <source>
        <dbReference type="Proteomes" id="UP000197138"/>
    </source>
</evidence>
<feature type="compositionally biased region" description="Basic and acidic residues" evidence="1">
    <location>
        <begin position="123"/>
        <end position="136"/>
    </location>
</feature>
<dbReference type="AlphaFoldDB" id="A0A218VUF5"/>
<comment type="caution">
    <text evidence="2">The sequence shown here is derived from an EMBL/GenBank/DDBJ whole genome shotgun (WGS) entry which is preliminary data.</text>
</comment>
<gene>
    <name evidence="2" type="ORF">CDL15_Pgr019482</name>
</gene>
<organism evidence="2 3">
    <name type="scientific">Punica granatum</name>
    <name type="common">Pomegranate</name>
    <dbReference type="NCBI Taxonomy" id="22663"/>
    <lineage>
        <taxon>Eukaryota</taxon>
        <taxon>Viridiplantae</taxon>
        <taxon>Streptophyta</taxon>
        <taxon>Embryophyta</taxon>
        <taxon>Tracheophyta</taxon>
        <taxon>Spermatophyta</taxon>
        <taxon>Magnoliopsida</taxon>
        <taxon>eudicotyledons</taxon>
        <taxon>Gunneridae</taxon>
        <taxon>Pentapetalae</taxon>
        <taxon>rosids</taxon>
        <taxon>malvids</taxon>
        <taxon>Myrtales</taxon>
        <taxon>Lythraceae</taxon>
        <taxon>Punica</taxon>
    </lineage>
</organism>
<name>A0A218VUF5_PUNGR</name>
<sequence length="162" mass="18168">MLSCSFVEALKLQVINSATAAAQLVAYYSFSRSKGWTADLVRADSLALAQAVGVENKFPENVFSWRCRFCSFHTTHSNWKHVRVHLGNQGDAFIFSRPKVLVNVNEMAVRLLKVKGEYKGTREGSSARKVIRDSTRKAPPKKKRTEPVPSIPSKKGTKWICI</sequence>
<evidence type="ECO:0000256" key="1">
    <source>
        <dbReference type="SAM" id="MobiDB-lite"/>
    </source>
</evidence>
<protein>
    <submittedName>
        <fullName evidence="2">Uncharacterized protein</fullName>
    </submittedName>
</protein>
<dbReference type="Proteomes" id="UP000197138">
    <property type="component" value="Unassembled WGS sequence"/>
</dbReference>